<evidence type="ECO:0000313" key="1">
    <source>
        <dbReference type="EMBL" id="WNH10680.1"/>
    </source>
</evidence>
<organism evidence="1 2">
    <name type="scientific">Thalassobellus suaedae</name>
    <dbReference type="NCBI Taxonomy" id="3074124"/>
    <lineage>
        <taxon>Bacteria</taxon>
        <taxon>Pseudomonadati</taxon>
        <taxon>Bacteroidota</taxon>
        <taxon>Flavobacteriia</taxon>
        <taxon>Flavobacteriales</taxon>
        <taxon>Flavobacteriaceae</taxon>
        <taxon>Thalassobellus</taxon>
    </lineage>
</organism>
<sequence length="50" mass="5588">MITGDKLLQTFDYLEVAEFSAKSIVLGTSLGNMVPINDNQVEELRKKFLA</sequence>
<dbReference type="InterPro" id="IPR036409">
    <property type="entry name" value="Aldolase_II/adducin_N_sf"/>
</dbReference>
<gene>
    <name evidence="1" type="ORF">RHP51_08560</name>
</gene>
<dbReference type="Proteomes" id="UP001302806">
    <property type="component" value="Chromosome"/>
</dbReference>
<protein>
    <submittedName>
        <fullName evidence="1">Uncharacterized protein</fullName>
    </submittedName>
</protein>
<name>A0ABY9XXS2_9FLAO</name>
<dbReference type="Gene3D" id="3.40.225.10">
    <property type="entry name" value="Class II aldolase/adducin N-terminal domain"/>
    <property type="match status" value="1"/>
</dbReference>
<reference evidence="1 2" key="1">
    <citation type="submission" date="2023-09" db="EMBL/GenBank/DDBJ databases">
        <title>Thalassobella suaedae gen. nov., sp. nov., a marine bacterium of the family Flavobacteriaceae isolated from a halophyte Suaeda japonica.</title>
        <authorList>
            <person name="Lee S.Y."/>
            <person name="Hwang C.Y."/>
        </authorList>
    </citation>
    <scope>NUCLEOTIDE SEQUENCE [LARGE SCALE GENOMIC DNA]</scope>
    <source>
        <strain evidence="1 2">HL-DH14</strain>
    </source>
</reference>
<proteinExistence type="predicted"/>
<dbReference type="EMBL" id="CP134537">
    <property type="protein sequence ID" value="WNH10680.1"/>
    <property type="molecule type" value="Genomic_DNA"/>
</dbReference>
<evidence type="ECO:0000313" key="2">
    <source>
        <dbReference type="Proteomes" id="UP001302806"/>
    </source>
</evidence>
<dbReference type="RefSeq" id="WP_415866916.1">
    <property type="nucleotide sequence ID" value="NZ_CP134537.1"/>
</dbReference>
<accession>A0ABY9XXS2</accession>